<dbReference type="STRING" id="29556.VO56_02690"/>
<sequence>MSKKTKFMKLAASAAAIGMPLFGFAVSCGNKASETNKEIVIAVDGVQKDFYNEVKAIFDKSQSAAKGFKIRFIEKDVFGALDFDVAGATDTKVVSDIFCAPQDRVTTLVQKGSVVPLDEFDSELFTEVAKQLGATPQEVKQMRSFGQIDGIKKVKNMITPITKLYAIRHNTEGIVLASNKTESETRAELKNPNTNTLAELVKEGKAIFRIQDFWYGNGVLAGAFKQIQEKYASELTDDSTNTPVDLMKKILYNSDELAKASSGFIQASTAEGAQIPADKYNKYFKEALGIVSKIYYPLWEAAYKLNEAQFAESVWAKKGISQGDLKAVLSNDMGSVQNKIFELMKNNKINYAIVGTWDIQNAQQSGNAQSFFNVINVTEESSYLQAAGSWSYLINIRNANASKDRRQAFKELIKAIFTVDAYKKYFKKDSKVPFVRNIQAELKKSILRDNAELDNEIQSLMTELGYTNIDEYRVAFEKELKTAQQYSNISLSDWSTENDHNDPLAESNLKKASSITETITASGIITQDNVNEISAKIKDQVALRNAEAAILGLSDVDRLTGDGQTWQLGKEIVKLEYMKSHPELVQNSNEDTMTLHVRKVEKAIFGANGDNSDEKDALYDKIAQANLDGTLNNLIQEVQNKALEFAKQASTNSNVDEEKVKKAAELYFNSYVNTALIRQWSKSLIENNMALKKDQTPSNIKVSQVIEKIAKYDKSLSVNVVLNVLTSTKSLQDNGIGILESQSGRIDGSNPQYGVVWGNWNDQTFGNKVWLESLANLNGDKEINSIDKFTDAVASKLSDLFSQSANAINESNSSTNVVIN</sequence>
<accession>A0A449A380</accession>
<evidence type="ECO:0000256" key="1">
    <source>
        <dbReference type="SAM" id="SignalP"/>
    </source>
</evidence>
<evidence type="ECO:0000313" key="3">
    <source>
        <dbReference type="Proteomes" id="UP000290568"/>
    </source>
</evidence>
<dbReference type="PROSITE" id="PS51257">
    <property type="entry name" value="PROKAR_LIPOPROTEIN"/>
    <property type="match status" value="1"/>
</dbReference>
<protein>
    <recommendedName>
        <fullName evidence="4">Lipoprotein</fullName>
    </recommendedName>
</protein>
<name>A0A449A380_9BACT</name>
<feature type="chain" id="PRO_5019191278" description="Lipoprotein" evidence="1">
    <location>
        <begin position="26"/>
        <end position="820"/>
    </location>
</feature>
<reference evidence="2 3" key="1">
    <citation type="submission" date="2019-01" db="EMBL/GenBank/DDBJ databases">
        <authorList>
            <consortium name="Pathogen Informatics"/>
        </authorList>
    </citation>
    <scope>NUCLEOTIDE SEQUENCE [LARGE SCALE GENOMIC DNA]</scope>
    <source>
        <strain evidence="2 3">NCTC10183</strain>
    </source>
</reference>
<keyword evidence="3" id="KW-1185">Reference proteome</keyword>
<gene>
    <name evidence="2" type="ORF">NCTC10183_00422</name>
</gene>
<dbReference type="AlphaFoldDB" id="A0A449A380"/>
<dbReference type="RefSeq" id="WP_129620294.1">
    <property type="nucleotide sequence ID" value="NZ_LR214950.1"/>
</dbReference>
<dbReference type="OrthoDB" id="399723at2"/>
<evidence type="ECO:0000313" key="2">
    <source>
        <dbReference type="EMBL" id="VEU58654.1"/>
    </source>
</evidence>
<dbReference type="Proteomes" id="UP000290568">
    <property type="component" value="Chromosome"/>
</dbReference>
<dbReference type="EMBL" id="LR214950">
    <property type="protein sequence ID" value="VEU58654.1"/>
    <property type="molecule type" value="Genomic_DNA"/>
</dbReference>
<keyword evidence="1" id="KW-0732">Signal</keyword>
<proteinExistence type="predicted"/>
<feature type="signal peptide" evidence="1">
    <location>
        <begin position="1"/>
        <end position="25"/>
    </location>
</feature>
<evidence type="ECO:0008006" key="4">
    <source>
        <dbReference type="Google" id="ProtNLM"/>
    </source>
</evidence>
<dbReference type="Gene3D" id="3.40.190.10">
    <property type="entry name" value="Periplasmic binding protein-like II"/>
    <property type="match status" value="2"/>
</dbReference>
<organism evidence="2 3">
    <name type="scientific">Mycoplasmopsis gallinacea</name>
    <dbReference type="NCBI Taxonomy" id="29556"/>
    <lineage>
        <taxon>Bacteria</taxon>
        <taxon>Bacillati</taxon>
        <taxon>Mycoplasmatota</taxon>
        <taxon>Mycoplasmoidales</taxon>
        <taxon>Metamycoplasmataceae</taxon>
        <taxon>Mycoplasmopsis</taxon>
    </lineage>
</organism>